<comment type="caution">
    <text evidence="2">The sequence shown here is derived from an EMBL/GenBank/DDBJ whole genome shotgun (WGS) entry which is preliminary data.</text>
</comment>
<gene>
    <name evidence="2" type="ORF">ACFO0D_17795</name>
</gene>
<accession>A0ABV9ICW5</accession>
<feature type="domain" description="Beta-lactamase-related" evidence="1">
    <location>
        <begin position="25"/>
        <end position="333"/>
    </location>
</feature>
<dbReference type="InterPro" id="IPR012338">
    <property type="entry name" value="Beta-lactam/transpept-like"/>
</dbReference>
<keyword evidence="2" id="KW-0378">Hydrolase</keyword>
<dbReference type="EC" id="3.-.-.-" evidence="2"/>
<evidence type="ECO:0000259" key="1">
    <source>
        <dbReference type="Pfam" id="PF00144"/>
    </source>
</evidence>
<dbReference type="InterPro" id="IPR001466">
    <property type="entry name" value="Beta-lactam-related"/>
</dbReference>
<organism evidence="2 3">
    <name type="scientific">Deinococcus hohokamensis</name>
    <dbReference type="NCBI Taxonomy" id="309883"/>
    <lineage>
        <taxon>Bacteria</taxon>
        <taxon>Thermotogati</taxon>
        <taxon>Deinococcota</taxon>
        <taxon>Deinococci</taxon>
        <taxon>Deinococcales</taxon>
        <taxon>Deinococcaceae</taxon>
        <taxon>Deinococcus</taxon>
    </lineage>
</organism>
<dbReference type="Pfam" id="PF00144">
    <property type="entry name" value="Beta-lactamase"/>
    <property type="match status" value="1"/>
</dbReference>
<keyword evidence="3" id="KW-1185">Reference proteome</keyword>
<evidence type="ECO:0000313" key="3">
    <source>
        <dbReference type="Proteomes" id="UP001595952"/>
    </source>
</evidence>
<dbReference type="Proteomes" id="UP001595952">
    <property type="component" value="Unassembled WGS sequence"/>
</dbReference>
<dbReference type="GO" id="GO:0016787">
    <property type="term" value="F:hydrolase activity"/>
    <property type="evidence" value="ECO:0007669"/>
    <property type="project" value="UniProtKB-KW"/>
</dbReference>
<dbReference type="PANTHER" id="PTHR46825:SF9">
    <property type="entry name" value="BETA-LACTAMASE-RELATED DOMAIN-CONTAINING PROTEIN"/>
    <property type="match status" value="1"/>
</dbReference>
<dbReference type="EMBL" id="JBHSEI010000015">
    <property type="protein sequence ID" value="MFC4640185.1"/>
    <property type="molecule type" value="Genomic_DNA"/>
</dbReference>
<proteinExistence type="predicted"/>
<dbReference type="InterPro" id="IPR050491">
    <property type="entry name" value="AmpC-like"/>
</dbReference>
<reference evidence="3" key="1">
    <citation type="journal article" date="2019" name="Int. J. Syst. Evol. Microbiol.">
        <title>The Global Catalogue of Microorganisms (GCM) 10K type strain sequencing project: providing services to taxonomists for standard genome sequencing and annotation.</title>
        <authorList>
            <consortium name="The Broad Institute Genomics Platform"/>
            <consortium name="The Broad Institute Genome Sequencing Center for Infectious Disease"/>
            <person name="Wu L."/>
            <person name="Ma J."/>
        </authorList>
    </citation>
    <scope>NUCLEOTIDE SEQUENCE [LARGE SCALE GENOMIC DNA]</scope>
    <source>
        <strain evidence="3">CCUG 55995</strain>
    </source>
</reference>
<dbReference type="PANTHER" id="PTHR46825">
    <property type="entry name" value="D-ALANYL-D-ALANINE-CARBOXYPEPTIDASE/ENDOPEPTIDASE AMPH"/>
    <property type="match status" value="1"/>
</dbReference>
<dbReference type="Gene3D" id="3.40.710.10">
    <property type="entry name" value="DD-peptidase/beta-lactamase superfamily"/>
    <property type="match status" value="1"/>
</dbReference>
<dbReference type="SUPFAM" id="SSF56601">
    <property type="entry name" value="beta-lactamase/transpeptidase-like"/>
    <property type="match status" value="1"/>
</dbReference>
<dbReference type="RefSeq" id="WP_380063170.1">
    <property type="nucleotide sequence ID" value="NZ_JBHSEI010000015.1"/>
</dbReference>
<name>A0ABV9ICW5_9DEIO</name>
<protein>
    <submittedName>
        <fullName evidence="2">Serine hydrolase domain-containing protein</fullName>
        <ecNumber evidence="2">3.-.-.-</ecNumber>
    </submittedName>
</protein>
<evidence type="ECO:0000313" key="2">
    <source>
        <dbReference type="EMBL" id="MFC4640185.1"/>
    </source>
</evidence>
<sequence length="465" mass="50349">MPLFDTVRALAPYLQSWLEYQRDLARVPGVQVAVRVNGELAASFALGVANEATGQPLTTQHLFRIASHSKTFTATAIFQLAERGRLRLDDEAGRWLPDLAGSAAAGLTVRALLGHQSGINRDGADSDYWQQLHEFPGRDALIELCRADAVFPQNQFFKYSNMGYSLLGLIIEAASGQTYEEYIAAHITGPLRLTDLGPELPHHREPELAAGHSGRLAGRDARRVLPSSDTRAMAAATGFYGTAEDVTAYLAAHALGRPELLTNASKRLMQRKESEITRPVKRWYGLGFIIEQIEDRTVVGHSGGFPGYITQSWLDPESGLAVSVLTNCLGGPATEWATNLIKLIDLAINAPEKNAPDARGADLDSYIGRFATDWGAFDIVNLGGRLVAMTPLGDPAWSVTELDVVNADTLMPAPEAGFGAVGEPYQFQRTANGEIEWVRQGGGRAWPIAAYRQRVGLEPLSSASG</sequence>